<proteinExistence type="predicted"/>
<reference evidence="1" key="1">
    <citation type="submission" date="2018-05" db="EMBL/GenBank/DDBJ databases">
        <authorList>
            <person name="Lanie J.A."/>
            <person name="Ng W.-L."/>
            <person name="Kazmierczak K.M."/>
            <person name="Andrzejewski T.M."/>
            <person name="Davidsen T.M."/>
            <person name="Wayne K.J."/>
            <person name="Tettelin H."/>
            <person name="Glass J.I."/>
            <person name="Rusch D."/>
            <person name="Podicherti R."/>
            <person name="Tsui H.-C.T."/>
            <person name="Winkler M.E."/>
        </authorList>
    </citation>
    <scope>NUCLEOTIDE SEQUENCE</scope>
</reference>
<evidence type="ECO:0000313" key="1">
    <source>
        <dbReference type="EMBL" id="SVD55512.1"/>
    </source>
</evidence>
<gene>
    <name evidence="1" type="ORF">METZ01_LOCUS408366</name>
</gene>
<organism evidence="1">
    <name type="scientific">marine metagenome</name>
    <dbReference type="NCBI Taxonomy" id="408172"/>
    <lineage>
        <taxon>unclassified sequences</taxon>
        <taxon>metagenomes</taxon>
        <taxon>ecological metagenomes</taxon>
    </lineage>
</organism>
<dbReference type="AlphaFoldDB" id="A0A382W9P0"/>
<dbReference type="EMBL" id="UINC01158138">
    <property type="protein sequence ID" value="SVD55512.1"/>
    <property type="molecule type" value="Genomic_DNA"/>
</dbReference>
<sequence length="31" mass="3354">APQALDLAKEAPALLLDSAYIIFIQSLPLEE</sequence>
<accession>A0A382W9P0</accession>
<protein>
    <submittedName>
        <fullName evidence="1">Uncharacterized protein</fullName>
    </submittedName>
</protein>
<feature type="non-terminal residue" evidence="1">
    <location>
        <position position="1"/>
    </location>
</feature>
<name>A0A382W9P0_9ZZZZ</name>